<protein>
    <recommendedName>
        <fullName evidence="2">FAD-dependent oxidoreductase domain-containing protein 1</fullName>
    </recommendedName>
</protein>
<evidence type="ECO:0000256" key="2">
    <source>
        <dbReference type="ARBA" id="ARBA00039785"/>
    </source>
</evidence>
<accession>A0A0R3S4G0</accession>
<evidence type="ECO:0000313" key="7">
    <source>
        <dbReference type="WBParaSite" id="EEL_0000967901-mRNA-1"/>
    </source>
</evidence>
<evidence type="ECO:0000259" key="5">
    <source>
        <dbReference type="Pfam" id="PF01266"/>
    </source>
</evidence>
<dbReference type="AlphaFoldDB" id="A0A0R3S4G0"/>
<dbReference type="InterPro" id="IPR036188">
    <property type="entry name" value="FAD/NAD-bd_sf"/>
</dbReference>
<reference evidence="7" key="1">
    <citation type="submission" date="2017-02" db="UniProtKB">
        <authorList>
            <consortium name="WormBaseParasite"/>
        </authorList>
    </citation>
    <scope>IDENTIFICATION</scope>
</reference>
<organism evidence="6 7">
    <name type="scientific">Elaeophora elaphi</name>
    <dbReference type="NCBI Taxonomy" id="1147741"/>
    <lineage>
        <taxon>Eukaryota</taxon>
        <taxon>Metazoa</taxon>
        <taxon>Ecdysozoa</taxon>
        <taxon>Nematoda</taxon>
        <taxon>Chromadorea</taxon>
        <taxon>Rhabditida</taxon>
        <taxon>Spirurina</taxon>
        <taxon>Spiruromorpha</taxon>
        <taxon>Filarioidea</taxon>
        <taxon>Onchocercidae</taxon>
        <taxon>Elaeophora</taxon>
    </lineage>
</organism>
<evidence type="ECO:0000256" key="3">
    <source>
        <dbReference type="ARBA" id="ARBA00046185"/>
    </source>
</evidence>
<evidence type="ECO:0000256" key="4">
    <source>
        <dbReference type="SAM" id="Phobius"/>
    </source>
</evidence>
<proteinExistence type="predicted"/>
<dbReference type="WBParaSite" id="EEL_0000967901-mRNA-1">
    <property type="protein sequence ID" value="EEL_0000967901-mRNA-1"/>
    <property type="gene ID" value="EEL_0000967901"/>
</dbReference>
<dbReference type="Proteomes" id="UP000050640">
    <property type="component" value="Unplaced"/>
</dbReference>
<keyword evidence="4" id="KW-0472">Membrane</keyword>
<feature type="domain" description="FAD dependent oxidoreductase" evidence="5">
    <location>
        <begin position="133"/>
        <end position="566"/>
    </location>
</feature>
<sequence>MSGRIKKMLKYQREVCAVVIESSGSWMEKVESWKMWTTKSILTGFHQLPLFRISAVGFRTTTLTRWQNFENERHFEPGDDVLKRMWYALKYDVKRWKRRWKEAKMDPYQRNNPIAHIKRQTMDLELFPFETQVLIIGGGLIGSSVAYWLKQTFRDEDYKVVVVENNDKAMLFKLSFSKLFAQCASMLTCGGISQQFSVPEHVTMSAFAAEYLRHAGEHLRILDNDPPDVHFLPMGFMYLARTPEEVDRLKRNWKVQTRNGARIDLLNRDQLRARFPFINFDDVLLGSYGLENEGTIDSWQLLSAMREKNLTLGVQYLKGEVEGMYNKYFYTCIFIYIYIYFFHFAFLGFYFGRKHGATQIHGVEDDADEAVWRNMHIYGAYVRPQMTDASARIIRSSQIVVAAGAWSGPIAEMAGIGKGRDLLAVKLPVVARKRMMFVVHVPDVPALDMPALVDPSGVYCLMEEVGNTFICGKIPSNEEDEKIDHSNLEVDYDYFYYNIWPILVKRIPAFKNLKIKSAWAGYEDVNIFDNSPVIGEHLLYQNLHFLCGFGNRGMQHALAVGRSYAEKLLEGAYLSLNLRKFDMRRLVKMEKLEEEYG</sequence>
<name>A0A0R3S4G0_9BILA</name>
<keyword evidence="1" id="KW-0560">Oxidoreductase</keyword>
<evidence type="ECO:0000256" key="1">
    <source>
        <dbReference type="ARBA" id="ARBA00023002"/>
    </source>
</evidence>
<keyword evidence="4" id="KW-1133">Transmembrane helix</keyword>
<evidence type="ECO:0000313" key="6">
    <source>
        <dbReference type="Proteomes" id="UP000050640"/>
    </source>
</evidence>
<dbReference type="Gene3D" id="3.30.9.10">
    <property type="entry name" value="D-Amino Acid Oxidase, subunit A, domain 2"/>
    <property type="match status" value="2"/>
</dbReference>
<dbReference type="GO" id="GO:0032981">
    <property type="term" value="P:mitochondrial respiratory chain complex I assembly"/>
    <property type="evidence" value="ECO:0007669"/>
    <property type="project" value="TreeGrafter"/>
</dbReference>
<keyword evidence="6" id="KW-1185">Reference proteome</keyword>
<dbReference type="SUPFAM" id="SSF51971">
    <property type="entry name" value="Nucleotide-binding domain"/>
    <property type="match status" value="1"/>
</dbReference>
<dbReference type="InterPro" id="IPR006076">
    <property type="entry name" value="FAD-dep_OxRdtase"/>
</dbReference>
<dbReference type="GO" id="GO:0016491">
    <property type="term" value="F:oxidoreductase activity"/>
    <property type="evidence" value="ECO:0007669"/>
    <property type="project" value="UniProtKB-KW"/>
</dbReference>
<dbReference type="STRING" id="1147741.A0A0R3S4G0"/>
<feature type="transmembrane region" description="Helical" evidence="4">
    <location>
        <begin position="328"/>
        <end position="351"/>
    </location>
</feature>
<dbReference type="PANTHER" id="PTHR13847:SF287">
    <property type="entry name" value="FAD-DEPENDENT OXIDOREDUCTASE DOMAIN-CONTAINING PROTEIN 1"/>
    <property type="match status" value="1"/>
</dbReference>
<keyword evidence="4" id="KW-0812">Transmembrane</keyword>
<comment type="function">
    <text evidence="3">Required for the assembly of the mitochondrial membrane respiratory chain NADH dehydrogenase (Complex I). Involved in mid-late stages of complex I assembly.</text>
</comment>
<dbReference type="Gene3D" id="3.50.50.60">
    <property type="entry name" value="FAD/NAD(P)-binding domain"/>
    <property type="match status" value="1"/>
</dbReference>
<dbReference type="PANTHER" id="PTHR13847">
    <property type="entry name" value="SARCOSINE DEHYDROGENASE-RELATED"/>
    <property type="match status" value="1"/>
</dbReference>
<dbReference type="Pfam" id="PF01266">
    <property type="entry name" value="DAO"/>
    <property type="match status" value="1"/>
</dbReference>
<dbReference type="GO" id="GO:0005739">
    <property type="term" value="C:mitochondrion"/>
    <property type="evidence" value="ECO:0007669"/>
    <property type="project" value="GOC"/>
</dbReference>